<dbReference type="EMBL" id="JAAGOB010000013">
    <property type="protein sequence ID" value="NED97640.1"/>
    <property type="molecule type" value="Genomic_DNA"/>
</dbReference>
<reference evidence="4 5" key="1">
    <citation type="submission" date="2020-02" db="EMBL/GenBank/DDBJ databases">
        <authorList>
            <person name="Li X.-J."/>
            <person name="Feng X.-M."/>
        </authorList>
    </citation>
    <scope>NUCLEOTIDE SEQUENCE [LARGE SCALE GENOMIC DNA]</scope>
    <source>
        <strain evidence="4 5">CGMCC 4.7225</strain>
    </source>
</reference>
<protein>
    <submittedName>
        <fullName evidence="4">Class I SAM-dependent methyltransferase</fullName>
    </submittedName>
</protein>
<organism evidence="4 5">
    <name type="scientific">Phytoactinopolyspora alkaliphila</name>
    <dbReference type="NCBI Taxonomy" id="1783498"/>
    <lineage>
        <taxon>Bacteria</taxon>
        <taxon>Bacillati</taxon>
        <taxon>Actinomycetota</taxon>
        <taxon>Actinomycetes</taxon>
        <taxon>Jiangellales</taxon>
        <taxon>Jiangellaceae</taxon>
        <taxon>Phytoactinopolyspora</taxon>
    </lineage>
</organism>
<dbReference type="GO" id="GO:0008168">
    <property type="term" value="F:methyltransferase activity"/>
    <property type="evidence" value="ECO:0007669"/>
    <property type="project" value="UniProtKB-KW"/>
</dbReference>
<accession>A0A6N9YRS4</accession>
<dbReference type="AlphaFoldDB" id="A0A6N9YRS4"/>
<sequence length="175" mass="18568">MASRTVPERITWAVDQIQVAPGQRILEIGCGRGVAISLICDRLETGLVSGIDRSSTAVEAASALNARHLASGLATLRTVSLEDLQPPGLAFDTVFAVNVNLFWVRPPGQELEKIRRMLAPGGTLHLIYEPPSGDKARSTAETTETALEQAGYAVTTCTATARSGATLLCLTGRPR</sequence>
<gene>
    <name evidence="4" type="ORF">G1H11_20280</name>
</gene>
<feature type="domain" description="Methyltransferase" evidence="3">
    <location>
        <begin position="25"/>
        <end position="122"/>
    </location>
</feature>
<dbReference type="Pfam" id="PF13649">
    <property type="entry name" value="Methyltransf_25"/>
    <property type="match status" value="1"/>
</dbReference>
<evidence type="ECO:0000256" key="2">
    <source>
        <dbReference type="ARBA" id="ARBA00022679"/>
    </source>
</evidence>
<dbReference type="GO" id="GO:0032259">
    <property type="term" value="P:methylation"/>
    <property type="evidence" value="ECO:0007669"/>
    <property type="project" value="UniProtKB-KW"/>
</dbReference>
<dbReference type="Proteomes" id="UP000469185">
    <property type="component" value="Unassembled WGS sequence"/>
</dbReference>
<keyword evidence="2 4" id="KW-0808">Transferase</keyword>
<evidence type="ECO:0000313" key="4">
    <source>
        <dbReference type="EMBL" id="NED97640.1"/>
    </source>
</evidence>
<evidence type="ECO:0000313" key="5">
    <source>
        <dbReference type="Proteomes" id="UP000469185"/>
    </source>
</evidence>
<proteinExistence type="predicted"/>
<evidence type="ECO:0000259" key="3">
    <source>
        <dbReference type="Pfam" id="PF13649"/>
    </source>
</evidence>
<dbReference type="CDD" id="cd02440">
    <property type="entry name" value="AdoMet_MTases"/>
    <property type="match status" value="1"/>
</dbReference>
<dbReference type="Gene3D" id="3.40.50.150">
    <property type="entry name" value="Vaccinia Virus protein VP39"/>
    <property type="match status" value="1"/>
</dbReference>
<name>A0A6N9YRS4_9ACTN</name>
<dbReference type="InterPro" id="IPR041698">
    <property type="entry name" value="Methyltransf_25"/>
</dbReference>
<dbReference type="PANTHER" id="PTHR43861:SF1">
    <property type="entry name" value="TRANS-ACONITATE 2-METHYLTRANSFERASE"/>
    <property type="match status" value="1"/>
</dbReference>
<comment type="caution">
    <text evidence="4">The sequence shown here is derived from an EMBL/GenBank/DDBJ whole genome shotgun (WGS) entry which is preliminary data.</text>
</comment>
<dbReference type="RefSeq" id="WP_163820436.1">
    <property type="nucleotide sequence ID" value="NZ_JAAGOB010000013.1"/>
</dbReference>
<evidence type="ECO:0000256" key="1">
    <source>
        <dbReference type="ARBA" id="ARBA00022603"/>
    </source>
</evidence>
<dbReference type="InterPro" id="IPR029063">
    <property type="entry name" value="SAM-dependent_MTases_sf"/>
</dbReference>
<dbReference type="PANTHER" id="PTHR43861">
    <property type="entry name" value="TRANS-ACONITATE 2-METHYLTRANSFERASE-RELATED"/>
    <property type="match status" value="1"/>
</dbReference>
<dbReference type="SUPFAM" id="SSF53335">
    <property type="entry name" value="S-adenosyl-L-methionine-dependent methyltransferases"/>
    <property type="match status" value="1"/>
</dbReference>
<keyword evidence="1 4" id="KW-0489">Methyltransferase</keyword>
<keyword evidence="5" id="KW-1185">Reference proteome</keyword>